<dbReference type="InterPro" id="IPR012341">
    <property type="entry name" value="6hp_glycosidase-like_sf"/>
</dbReference>
<dbReference type="Pfam" id="PF17390">
    <property type="entry name" value="Bac_rhamnosid_C"/>
    <property type="match status" value="1"/>
</dbReference>
<dbReference type="Gene3D" id="2.60.420.10">
    <property type="entry name" value="Maltose phosphorylase, domain 3"/>
    <property type="match status" value="1"/>
</dbReference>
<feature type="domain" description="Alpha-L-rhamnosidase concanavalin-like" evidence="4">
    <location>
        <begin position="230"/>
        <end position="335"/>
    </location>
</feature>
<dbReference type="InterPro" id="IPR013737">
    <property type="entry name" value="Bac_rhamnosid_N"/>
</dbReference>
<dbReference type="PANTHER" id="PTHR33307">
    <property type="entry name" value="ALPHA-RHAMNOSIDASE (EUROFUNG)"/>
    <property type="match status" value="1"/>
</dbReference>
<comment type="catalytic activity">
    <reaction evidence="1">
        <text>Hydrolysis of terminal non-reducing alpha-L-rhamnose residues in alpha-L-rhamnosides.</text>
        <dbReference type="EC" id="3.2.1.40"/>
    </reaction>
</comment>
<dbReference type="InterPro" id="IPR008979">
    <property type="entry name" value="Galactose-bd-like_sf"/>
</dbReference>
<comment type="caution">
    <text evidence="8">The sequence shown here is derived from an EMBL/GenBank/DDBJ whole genome shotgun (WGS) entry which is preliminary data.</text>
</comment>
<dbReference type="InterPro" id="IPR016007">
    <property type="entry name" value="Alpha_rhamnosid"/>
</dbReference>
<dbReference type="InterPro" id="IPR008902">
    <property type="entry name" value="Rhamnosid_concanavalin"/>
</dbReference>
<dbReference type="InterPro" id="IPR035398">
    <property type="entry name" value="Bac_rhamnosid_C"/>
</dbReference>
<evidence type="ECO:0000256" key="2">
    <source>
        <dbReference type="ARBA" id="ARBA00012652"/>
    </source>
</evidence>
<feature type="domain" description="Alpha-L-rhamnosidase C-terminal" evidence="7">
    <location>
        <begin position="705"/>
        <end position="776"/>
    </location>
</feature>
<feature type="domain" description="Alpha-L-rhamnosidase six-hairpin glycosidase" evidence="6">
    <location>
        <begin position="340"/>
        <end position="703"/>
    </location>
</feature>
<dbReference type="PANTHER" id="PTHR33307:SF6">
    <property type="entry name" value="ALPHA-RHAMNOSIDASE (EUROFUNG)-RELATED"/>
    <property type="match status" value="1"/>
</dbReference>
<dbReference type="Pfam" id="PF05592">
    <property type="entry name" value="Bac_rhamnosid"/>
    <property type="match status" value="1"/>
</dbReference>
<accession>A0ABW6W4Y2</accession>
<evidence type="ECO:0000313" key="8">
    <source>
        <dbReference type="EMBL" id="MFF5288365.1"/>
    </source>
</evidence>
<dbReference type="SUPFAM" id="SSF48208">
    <property type="entry name" value="Six-hairpin glycosidases"/>
    <property type="match status" value="1"/>
</dbReference>
<gene>
    <name evidence="8" type="ORF">ACFY35_02935</name>
</gene>
<reference evidence="8 9" key="1">
    <citation type="submission" date="2024-10" db="EMBL/GenBank/DDBJ databases">
        <title>The Natural Products Discovery Center: Release of the First 8490 Sequenced Strains for Exploring Actinobacteria Biosynthetic Diversity.</title>
        <authorList>
            <person name="Kalkreuter E."/>
            <person name="Kautsar S.A."/>
            <person name="Yang D."/>
            <person name="Bader C.D."/>
            <person name="Teijaro C.N."/>
            <person name="Fluegel L."/>
            <person name="Davis C.M."/>
            <person name="Simpson J.R."/>
            <person name="Lauterbach L."/>
            <person name="Steele A.D."/>
            <person name="Gui C."/>
            <person name="Meng S."/>
            <person name="Li G."/>
            <person name="Viehrig K."/>
            <person name="Ye F."/>
            <person name="Su P."/>
            <person name="Kiefer A.F."/>
            <person name="Nichols A."/>
            <person name="Cepeda A.J."/>
            <person name="Yan W."/>
            <person name="Fan B."/>
            <person name="Jiang Y."/>
            <person name="Adhikari A."/>
            <person name="Zheng C.-J."/>
            <person name="Schuster L."/>
            <person name="Cowan T.M."/>
            <person name="Smanski M.J."/>
            <person name="Chevrette M.G."/>
            <person name="De Carvalho L.P.S."/>
            <person name="Shen B."/>
        </authorList>
    </citation>
    <scope>NUCLEOTIDE SEQUENCE [LARGE SCALE GENOMIC DNA]</scope>
    <source>
        <strain evidence="8 9">NPDC000087</strain>
    </source>
</reference>
<dbReference type="Gene3D" id="2.60.120.260">
    <property type="entry name" value="Galactose-binding domain-like"/>
    <property type="match status" value="2"/>
</dbReference>
<dbReference type="GO" id="GO:0016787">
    <property type="term" value="F:hydrolase activity"/>
    <property type="evidence" value="ECO:0007669"/>
    <property type="project" value="UniProtKB-KW"/>
</dbReference>
<dbReference type="RefSeq" id="WP_211216567.1">
    <property type="nucleotide sequence ID" value="NZ_JBIAZU010000001.1"/>
</dbReference>
<dbReference type="Pfam" id="PF08531">
    <property type="entry name" value="Bac_rhamnosid_N"/>
    <property type="match status" value="1"/>
</dbReference>
<dbReference type="Gene3D" id="1.50.10.10">
    <property type="match status" value="1"/>
</dbReference>
<evidence type="ECO:0000256" key="1">
    <source>
        <dbReference type="ARBA" id="ARBA00001445"/>
    </source>
</evidence>
<feature type="domain" description="Bacterial alpha-L-rhamnosidase N-terminal" evidence="5">
    <location>
        <begin position="49"/>
        <end position="216"/>
    </location>
</feature>
<dbReference type="InterPro" id="IPR008928">
    <property type="entry name" value="6-hairpin_glycosidase_sf"/>
</dbReference>
<evidence type="ECO:0000256" key="3">
    <source>
        <dbReference type="ARBA" id="ARBA00022801"/>
    </source>
</evidence>
<evidence type="ECO:0000259" key="7">
    <source>
        <dbReference type="Pfam" id="PF17390"/>
    </source>
</evidence>
<organism evidence="8 9">
    <name type="scientific">Paractinoplanes globisporus</name>
    <dbReference type="NCBI Taxonomy" id="113565"/>
    <lineage>
        <taxon>Bacteria</taxon>
        <taxon>Bacillati</taxon>
        <taxon>Actinomycetota</taxon>
        <taxon>Actinomycetes</taxon>
        <taxon>Micromonosporales</taxon>
        <taxon>Micromonosporaceae</taxon>
        <taxon>Paractinoplanes</taxon>
    </lineage>
</organism>
<dbReference type="InterPro" id="IPR035396">
    <property type="entry name" value="Bac_rhamnosid6H"/>
</dbReference>
<evidence type="ECO:0000259" key="6">
    <source>
        <dbReference type="Pfam" id="PF17389"/>
    </source>
</evidence>
<keyword evidence="3 8" id="KW-0378">Hydrolase</keyword>
<dbReference type="Proteomes" id="UP001602245">
    <property type="component" value="Unassembled WGS sequence"/>
</dbReference>
<proteinExistence type="predicted"/>
<evidence type="ECO:0000259" key="5">
    <source>
        <dbReference type="Pfam" id="PF08531"/>
    </source>
</evidence>
<dbReference type="SUPFAM" id="SSF49785">
    <property type="entry name" value="Galactose-binding domain-like"/>
    <property type="match status" value="1"/>
</dbReference>
<evidence type="ECO:0000259" key="4">
    <source>
        <dbReference type="Pfam" id="PF05592"/>
    </source>
</evidence>
<dbReference type="PIRSF" id="PIRSF010631">
    <property type="entry name" value="A-rhamnsds"/>
    <property type="match status" value="1"/>
</dbReference>
<keyword evidence="9" id="KW-1185">Reference proteome</keyword>
<protein>
    <recommendedName>
        <fullName evidence="2">alpha-L-rhamnosidase</fullName>
        <ecNumber evidence="2">3.2.1.40</ecNumber>
    </recommendedName>
</protein>
<evidence type="ECO:0000313" key="9">
    <source>
        <dbReference type="Proteomes" id="UP001602245"/>
    </source>
</evidence>
<dbReference type="EC" id="3.2.1.40" evidence="2"/>
<sequence length="784" mass="85034">MTDRGDHDWSEPSWFETGLMSTSDWRAEWISAREGDSLLRGAFSCDQPVTRARLYITAHGLYEAFLNGTRVGDAELTPGYTQYRRRLQVQAYDVTDLVREGGNALAVILADGWYRGQTGALHSPAQWGDRTALLAQLHLWTADGSVVVTGTSSSWRSSPGHIVAADLIAGESVDLSREPAGWSRPTFDDSSWSEVALSGGTAAGLTDSPAPPVRRIEEIRPVSVTSLGDRQIIDLGQNINGWVRLTRLGPAGAPITLTHGEILDAGGDVTTDHLRPDFPFLPAPLPAGMVDVVVPAGGPGEVFEPRRTTHGFRYVRVEGLAKGLTPDDVRGIVVHTDMPRTGWFECSDPRVNALHEAAVWSLRDNACDIPTDCPQRERAGWTGDWQIFAGTAAFLYDIAGFTTKWLRDVAADQWPDGTVANMSPCPPAEGLGSPTAHLNGSAGWGDAVVIVPWRLYEAYGDERILAEMWPAMEAWMTRGFTMARENRHPDRVARRPVPAPHEAYLWDSGFHWGEWLAPGEEPGDFPSFVAADKSDVATAYLAHSAALMARIARVIGRDPAHWETLAAAARDAWQREFITPDGRLIPDTQANHVRALAFDLVPAALRPAVATQLATLVEAAGNHLTTGFLATPDLLPVLADAGRPEVAYALLMQDTEPSWLTMIDRGATTIWERWDGVTPDGVAHESLNHYSKGAVVSFLHRYVAGLTPTAPGYRAFEVRPRPGGGLTWAHAAHESPYGRIEVRWSVTGGGIDLSVSVPPGTTATAVLPDGTTRELTPGEHHLTG</sequence>
<dbReference type="EMBL" id="JBIAZU010000001">
    <property type="protein sequence ID" value="MFF5288365.1"/>
    <property type="molecule type" value="Genomic_DNA"/>
</dbReference>
<dbReference type="Pfam" id="PF17389">
    <property type="entry name" value="Bac_rhamnosid6H"/>
    <property type="match status" value="1"/>
</dbReference>
<name>A0ABW6W4Y2_9ACTN</name>